<name>A0A1R2CI99_9CILI</name>
<organism evidence="1 2">
    <name type="scientific">Stentor coeruleus</name>
    <dbReference type="NCBI Taxonomy" id="5963"/>
    <lineage>
        <taxon>Eukaryota</taxon>
        <taxon>Sar</taxon>
        <taxon>Alveolata</taxon>
        <taxon>Ciliophora</taxon>
        <taxon>Postciliodesmatophora</taxon>
        <taxon>Heterotrichea</taxon>
        <taxon>Heterotrichida</taxon>
        <taxon>Stentoridae</taxon>
        <taxon>Stentor</taxon>
    </lineage>
</organism>
<dbReference type="AlphaFoldDB" id="A0A1R2CI99"/>
<keyword evidence="2" id="KW-1185">Reference proteome</keyword>
<dbReference type="EMBL" id="MPUH01000143">
    <property type="protein sequence ID" value="OMJ88728.1"/>
    <property type="molecule type" value="Genomic_DNA"/>
</dbReference>
<dbReference type="Proteomes" id="UP000187209">
    <property type="component" value="Unassembled WGS sequence"/>
</dbReference>
<gene>
    <name evidence="1" type="ORF">SteCoe_9271</name>
</gene>
<accession>A0A1R2CI99</accession>
<comment type="caution">
    <text evidence="1">The sequence shown here is derived from an EMBL/GenBank/DDBJ whole genome shotgun (WGS) entry which is preliminary data.</text>
</comment>
<evidence type="ECO:0000313" key="2">
    <source>
        <dbReference type="Proteomes" id="UP000187209"/>
    </source>
</evidence>
<reference evidence="1 2" key="1">
    <citation type="submission" date="2016-11" db="EMBL/GenBank/DDBJ databases">
        <title>The macronuclear genome of Stentor coeruleus: a giant cell with tiny introns.</title>
        <authorList>
            <person name="Slabodnick M."/>
            <person name="Ruby J.G."/>
            <person name="Reiff S.B."/>
            <person name="Swart E.C."/>
            <person name="Gosai S."/>
            <person name="Prabakaran S."/>
            <person name="Witkowska E."/>
            <person name="Larue G.E."/>
            <person name="Fisher S."/>
            <person name="Freeman R.M."/>
            <person name="Gunawardena J."/>
            <person name="Chu W."/>
            <person name="Stover N.A."/>
            <person name="Gregory B.D."/>
            <person name="Nowacki M."/>
            <person name="Derisi J."/>
            <person name="Roy S.W."/>
            <person name="Marshall W.F."/>
            <person name="Sood P."/>
        </authorList>
    </citation>
    <scope>NUCLEOTIDE SEQUENCE [LARGE SCALE GENOMIC DNA]</scope>
    <source>
        <strain evidence="1">WM001</strain>
    </source>
</reference>
<sequence length="349" mass="41105">MIYIDPKKIIAKYINDRKKGKSKGGEKIFPVVARMLDHKYREIRQVEDIIKLYKQERAYVIEYLKDNQSREYSSKSQIKLSNKSLHSNSSDSLPKFLEKKLLSPSNMDLNKSFSRLSTDKNTINSPSQFIFTKNKDRIFSIKNKDHLNKSLNTLKKYFKKNSIPKDNSHQSLGSKRKKHRFYYDSQDKAKTPNETSSHLPVLAKDHTIFSPKGKNRIMRDYYFSQEKSPNKTSPHLPVLAKDHSVFSPKGKNRIMRDYYFSQVKTPNKTSSHLPVLAKDRSVFNPKGKNRIMRDYYFSQVKTNFSPSPNSRKQLEASLKFYISESKKTFKDFKTEKFLEQEKIINKHRY</sequence>
<evidence type="ECO:0000313" key="1">
    <source>
        <dbReference type="EMBL" id="OMJ88728.1"/>
    </source>
</evidence>
<protein>
    <submittedName>
        <fullName evidence="1">Uncharacterized protein</fullName>
    </submittedName>
</protein>
<proteinExistence type="predicted"/>